<dbReference type="PRINTS" id="PR01543">
    <property type="entry name" value="ANATRNSFRASE"/>
</dbReference>
<comment type="caution">
    <text evidence="3">The sequence shown here is derived from an EMBL/GenBank/DDBJ whole genome shotgun (WGS) entry which is preliminary data.</text>
</comment>
<dbReference type="AlphaFoldDB" id="A0A101V5U5"/>
<evidence type="ECO:0000313" key="4">
    <source>
        <dbReference type="Proteomes" id="UP000053260"/>
    </source>
</evidence>
<name>A0A101V5U5_9ACTN</name>
<evidence type="ECO:0000313" key="3">
    <source>
        <dbReference type="EMBL" id="KUO23043.1"/>
    </source>
</evidence>
<sequence>MFDTDAYVKKLGYSGSLEPAPELLRILHKLHLMKVPFDNSLNAGRGVDIWEYVDIDVDETFDAVVTGGRGGVCHELSGLFRTLLTRLGFDVSVMAAGVRMANGEFGPELEHMFHVVRFGEERWMVDVGFAGPSFLEPLRLAEGEQEQYGCTYRLDPEDGYWTLNRRPREGAWEVVYRFPDVVRDLSEWRGEPSLREYARELNSAVTLIRGRAFETGQLTLIGKRLITVANGRQEIRVLVRPADFENAVDTILLPES</sequence>
<gene>
    <name evidence="3" type="ORF">AQJ91_00220</name>
</gene>
<dbReference type="Pfam" id="PF00797">
    <property type="entry name" value="Acetyltransf_2"/>
    <property type="match status" value="1"/>
</dbReference>
<evidence type="ECO:0000256" key="2">
    <source>
        <dbReference type="RuleBase" id="RU003452"/>
    </source>
</evidence>
<dbReference type="InterPro" id="IPR038765">
    <property type="entry name" value="Papain-like_cys_pep_sf"/>
</dbReference>
<dbReference type="GO" id="GO:0016407">
    <property type="term" value="F:acetyltransferase activity"/>
    <property type="evidence" value="ECO:0007669"/>
    <property type="project" value="InterPro"/>
</dbReference>
<dbReference type="InterPro" id="IPR001447">
    <property type="entry name" value="Arylamine_N-AcTrfase"/>
</dbReference>
<dbReference type="STRING" id="909626.AQJ91_00220"/>
<keyword evidence="4" id="KW-1185">Reference proteome</keyword>
<reference evidence="3 4" key="1">
    <citation type="submission" date="2015-10" db="EMBL/GenBank/DDBJ databases">
        <title>Draft genome sequence of Streptomyces sp. RV15, isolated from a marine sponge.</title>
        <authorList>
            <person name="Ruckert C."/>
            <person name="Abdelmohsen U.R."/>
            <person name="Winkler A."/>
            <person name="Hentschel U."/>
            <person name="Kalinowski J."/>
            <person name="Kampfer P."/>
            <person name="Glaeser S."/>
        </authorList>
    </citation>
    <scope>NUCLEOTIDE SEQUENCE [LARGE SCALE GENOMIC DNA]</scope>
    <source>
        <strain evidence="3 4">RV15</strain>
    </source>
</reference>
<evidence type="ECO:0000256" key="1">
    <source>
        <dbReference type="ARBA" id="ARBA00006547"/>
    </source>
</evidence>
<dbReference type="OrthoDB" id="7181050at2"/>
<dbReference type="PANTHER" id="PTHR11786">
    <property type="entry name" value="N-HYDROXYARYLAMINE O-ACETYLTRANSFERASE"/>
    <property type="match status" value="1"/>
</dbReference>
<organism evidence="3 4">
    <name type="scientific">Streptomyces dysideae</name>
    <dbReference type="NCBI Taxonomy" id="909626"/>
    <lineage>
        <taxon>Bacteria</taxon>
        <taxon>Bacillati</taxon>
        <taxon>Actinomycetota</taxon>
        <taxon>Actinomycetes</taxon>
        <taxon>Kitasatosporales</taxon>
        <taxon>Streptomycetaceae</taxon>
        <taxon>Streptomyces</taxon>
    </lineage>
</organism>
<protein>
    <recommendedName>
        <fullName evidence="5">Acetyltransferase</fullName>
    </recommendedName>
</protein>
<accession>A0A101V5U5</accession>
<comment type="similarity">
    <text evidence="1 2">Belongs to the arylamine N-acetyltransferase family.</text>
</comment>
<dbReference type="Gene3D" id="3.30.2140.10">
    <property type="entry name" value="Arylamine N-acetyltransferase"/>
    <property type="match status" value="1"/>
</dbReference>
<dbReference type="PANTHER" id="PTHR11786:SF0">
    <property type="entry name" value="ARYLAMINE N-ACETYLTRANSFERASE 4-RELATED"/>
    <property type="match status" value="1"/>
</dbReference>
<dbReference type="RefSeq" id="WP_067014357.1">
    <property type="nucleotide sequence ID" value="NZ_KQ949075.1"/>
</dbReference>
<dbReference type="Proteomes" id="UP000053260">
    <property type="component" value="Unassembled WGS sequence"/>
</dbReference>
<dbReference type="SUPFAM" id="SSF54001">
    <property type="entry name" value="Cysteine proteinases"/>
    <property type="match status" value="1"/>
</dbReference>
<dbReference type="Gene3D" id="2.40.128.150">
    <property type="entry name" value="Cysteine proteinases"/>
    <property type="match status" value="1"/>
</dbReference>
<dbReference type="EMBL" id="LMXB01000007">
    <property type="protein sequence ID" value="KUO23043.1"/>
    <property type="molecule type" value="Genomic_DNA"/>
</dbReference>
<proteinExistence type="inferred from homology"/>
<evidence type="ECO:0008006" key="5">
    <source>
        <dbReference type="Google" id="ProtNLM"/>
    </source>
</evidence>